<dbReference type="GO" id="GO:0016491">
    <property type="term" value="F:oxidoreductase activity"/>
    <property type="evidence" value="ECO:0007669"/>
    <property type="project" value="InterPro"/>
</dbReference>
<dbReference type="AlphaFoldDB" id="A0A1F7SM28"/>
<evidence type="ECO:0000259" key="1">
    <source>
        <dbReference type="SMART" id="SM01008"/>
    </source>
</evidence>
<gene>
    <name evidence="2" type="ORF">A3G31_03995</name>
</gene>
<accession>A0A1F7SM28</accession>
<sequence>MRKEEYKELYFKEIKSPFTLMRRDFLKLFGGGIIIFFSYRDSSAFQEIIRRAGALQINPSGSNAFLKIGENGRVTCFTGKIEMGQGIITSFAQIVAEELDVAVDLVDMILGDTDLSPWDLGTFGSMSIRFFCQPLREAASQAKQVLIELASEHLKVPAENLVTKNGIIFEKEKPENSVSYAQIAKGQNIEKRLDKKFKLKNQSEFSIIGKPSKRPDASDKVTGKARYAGDITLPEMLYAKILRPPAHKAKLKNIDTSETKKIKDVIVVEDNDLIAVLHKYPDEAEKALAKIKAEFEIPETKVDEKNIFSHLLGVAPEGKIMATDGDIEKGKSLSSNLFEETYLNSYVAHAPIEPHTAVARMEGGKITVWASTQTPFLVQREVADALKISSKNIRIITPFLGGGFGGKTVNQQATEAARLAKLVGKPVMVAWSREEEFFFDAFRPAAIIKINSGTTIAGKISYWDFNVYFAGERGSEQFYDIQNQRSSVFGVVKSAVPAQGIPGSHPFATGPWRAPAVNTCTFARESHIDIMALKSGNDPVQFRLDNLKDQRMINAIKIASEKFGWASLKSPSSRGYGIACSIDSGTYVVTMTEVKVDKKTGQVKVKRILCVQDMGLVINPEGAKMQIEGCITMGLGYALSEEIRFRGGRIIDLNFDTYEIPRFSWLPEIETVLIDNKEFPPQGGGEPAITCMGAVIANAIFDATGARLFQLPMTAQRIKEAIET</sequence>
<dbReference type="PANTHER" id="PTHR47495">
    <property type="entry name" value="ALDEHYDE DEHYDROGENASE"/>
    <property type="match status" value="1"/>
</dbReference>
<evidence type="ECO:0000313" key="3">
    <source>
        <dbReference type="Proteomes" id="UP000178082"/>
    </source>
</evidence>
<dbReference type="STRING" id="1817883.A3G31_03995"/>
<name>A0A1F7SM28_9BACT</name>
<dbReference type="Gene3D" id="3.90.1170.50">
    <property type="entry name" value="Aldehyde oxidase/xanthine dehydrogenase, a/b hammerhead"/>
    <property type="match status" value="1"/>
</dbReference>
<dbReference type="InterPro" id="IPR012368">
    <property type="entry name" value="OxRdtase_Mopterin-bd_su_IorB"/>
</dbReference>
<dbReference type="Pfam" id="PF20256">
    <property type="entry name" value="MoCoBD_2"/>
    <property type="match status" value="2"/>
</dbReference>
<organism evidence="2 3">
    <name type="scientific">Candidatus Schekmanbacteria bacterium RIFCSPLOWO2_12_FULL_38_15</name>
    <dbReference type="NCBI Taxonomy" id="1817883"/>
    <lineage>
        <taxon>Bacteria</taxon>
        <taxon>Candidatus Schekmaniibacteriota</taxon>
    </lineage>
</organism>
<comment type="caution">
    <text evidence="2">The sequence shown here is derived from an EMBL/GenBank/DDBJ whole genome shotgun (WGS) entry which is preliminary data.</text>
</comment>
<proteinExistence type="predicted"/>
<dbReference type="Pfam" id="PF02738">
    <property type="entry name" value="MoCoBD_1"/>
    <property type="match status" value="1"/>
</dbReference>
<dbReference type="Proteomes" id="UP000178082">
    <property type="component" value="Unassembled WGS sequence"/>
</dbReference>
<dbReference type="InterPro" id="IPR037165">
    <property type="entry name" value="AldOxase/xan_DH_Mopterin-bd_sf"/>
</dbReference>
<dbReference type="SMART" id="SM01008">
    <property type="entry name" value="Ald_Xan_dh_C"/>
    <property type="match status" value="1"/>
</dbReference>
<feature type="domain" description="Aldehyde oxidase/xanthine dehydrogenase a/b hammerhead" evidence="1">
    <location>
        <begin position="222"/>
        <end position="299"/>
    </location>
</feature>
<dbReference type="PANTHER" id="PTHR47495:SF1">
    <property type="entry name" value="BLL3820 PROTEIN"/>
    <property type="match status" value="1"/>
</dbReference>
<dbReference type="InterPro" id="IPR000674">
    <property type="entry name" value="Ald_Oxase/Xan_DH_a/b"/>
</dbReference>
<dbReference type="InterPro" id="IPR052516">
    <property type="entry name" value="N-heterocyclic_Hydroxylase"/>
</dbReference>
<dbReference type="InterPro" id="IPR046867">
    <property type="entry name" value="AldOxase/xan_DH_MoCoBD2"/>
</dbReference>
<protein>
    <recommendedName>
        <fullName evidence="1">Aldehyde oxidase/xanthine dehydrogenase a/b hammerhead domain-containing protein</fullName>
    </recommendedName>
</protein>
<reference evidence="2 3" key="1">
    <citation type="journal article" date="2016" name="Nat. Commun.">
        <title>Thousands of microbial genomes shed light on interconnected biogeochemical processes in an aquifer system.</title>
        <authorList>
            <person name="Anantharaman K."/>
            <person name="Brown C.T."/>
            <person name="Hug L.A."/>
            <person name="Sharon I."/>
            <person name="Castelle C.J."/>
            <person name="Probst A.J."/>
            <person name="Thomas B.C."/>
            <person name="Singh A."/>
            <person name="Wilkins M.J."/>
            <person name="Karaoz U."/>
            <person name="Brodie E.L."/>
            <person name="Williams K.H."/>
            <person name="Hubbard S.S."/>
            <person name="Banfield J.F."/>
        </authorList>
    </citation>
    <scope>NUCLEOTIDE SEQUENCE [LARGE SCALE GENOMIC DNA]</scope>
</reference>
<dbReference type="Gene3D" id="3.30.365.10">
    <property type="entry name" value="Aldehyde oxidase/xanthine dehydrogenase, molybdopterin binding domain"/>
    <property type="match status" value="4"/>
</dbReference>
<dbReference type="EMBL" id="MGDI01000015">
    <property type="protein sequence ID" value="OGL54264.1"/>
    <property type="molecule type" value="Genomic_DNA"/>
</dbReference>
<dbReference type="PIRSF" id="PIRSF036389">
    <property type="entry name" value="IOR_B"/>
    <property type="match status" value="1"/>
</dbReference>
<evidence type="ECO:0000313" key="2">
    <source>
        <dbReference type="EMBL" id="OGL54264.1"/>
    </source>
</evidence>
<dbReference type="InterPro" id="IPR008274">
    <property type="entry name" value="AldOxase/xan_DH_MoCoBD1"/>
</dbReference>
<dbReference type="SUPFAM" id="SSF56003">
    <property type="entry name" value="Molybdenum cofactor-binding domain"/>
    <property type="match status" value="2"/>
</dbReference>